<name>A0A3M7P9T6_BRAPC</name>
<reference evidence="1 2" key="1">
    <citation type="journal article" date="2018" name="Sci. Rep.">
        <title>Genomic signatures of local adaptation to the degree of environmental predictability in rotifers.</title>
        <authorList>
            <person name="Franch-Gras L."/>
            <person name="Hahn C."/>
            <person name="Garcia-Roger E.M."/>
            <person name="Carmona M.J."/>
            <person name="Serra M."/>
            <person name="Gomez A."/>
        </authorList>
    </citation>
    <scope>NUCLEOTIDE SEQUENCE [LARGE SCALE GENOMIC DNA]</scope>
    <source>
        <strain evidence="1">HYR1</strain>
    </source>
</reference>
<dbReference type="AlphaFoldDB" id="A0A3M7P9T6"/>
<dbReference type="Proteomes" id="UP000276133">
    <property type="component" value="Unassembled WGS sequence"/>
</dbReference>
<protein>
    <submittedName>
        <fullName evidence="1">Uncharacterized protein</fullName>
    </submittedName>
</protein>
<comment type="caution">
    <text evidence="1">The sequence shown here is derived from an EMBL/GenBank/DDBJ whole genome shotgun (WGS) entry which is preliminary data.</text>
</comment>
<evidence type="ECO:0000313" key="1">
    <source>
        <dbReference type="EMBL" id="RMZ95802.1"/>
    </source>
</evidence>
<dbReference type="EMBL" id="REGN01012336">
    <property type="protein sequence ID" value="RMZ95802.1"/>
    <property type="molecule type" value="Genomic_DNA"/>
</dbReference>
<gene>
    <name evidence="1" type="ORF">BpHYR1_009834</name>
</gene>
<proteinExistence type="predicted"/>
<organism evidence="1 2">
    <name type="scientific">Brachionus plicatilis</name>
    <name type="common">Marine rotifer</name>
    <name type="synonym">Brachionus muelleri</name>
    <dbReference type="NCBI Taxonomy" id="10195"/>
    <lineage>
        <taxon>Eukaryota</taxon>
        <taxon>Metazoa</taxon>
        <taxon>Spiralia</taxon>
        <taxon>Gnathifera</taxon>
        <taxon>Rotifera</taxon>
        <taxon>Eurotatoria</taxon>
        <taxon>Monogononta</taxon>
        <taxon>Pseudotrocha</taxon>
        <taxon>Ploima</taxon>
        <taxon>Brachionidae</taxon>
        <taxon>Brachionus</taxon>
    </lineage>
</organism>
<accession>A0A3M7P9T6</accession>
<sequence length="79" mass="9296">MRKPLSKKVWHIDSIVSEIVRRYGFGLELRCLEFLASPCAERMCVERSITWHVYNISSSTENGIIIYTHEFVSRTRAYN</sequence>
<evidence type="ECO:0000313" key="2">
    <source>
        <dbReference type="Proteomes" id="UP000276133"/>
    </source>
</evidence>
<keyword evidence="2" id="KW-1185">Reference proteome</keyword>